<dbReference type="GO" id="GO:0006633">
    <property type="term" value="P:fatty acid biosynthetic process"/>
    <property type="evidence" value="ECO:0007669"/>
    <property type="project" value="TreeGrafter"/>
</dbReference>
<dbReference type="InterPro" id="IPR000794">
    <property type="entry name" value="Beta-ketoacyl_synthase"/>
</dbReference>
<gene>
    <name evidence="3" type="ORF">J2S73_002982</name>
</gene>
<dbReference type="EMBL" id="JAUSUL010000003">
    <property type="protein sequence ID" value="MDQ0316506.1"/>
    <property type="molecule type" value="Genomic_DNA"/>
</dbReference>
<dbReference type="InterPro" id="IPR016039">
    <property type="entry name" value="Thiolase-like"/>
</dbReference>
<dbReference type="GO" id="GO:0004315">
    <property type="term" value="F:3-oxoacyl-[acyl-carrier-protein] synthase activity"/>
    <property type="evidence" value="ECO:0007669"/>
    <property type="project" value="UniProtKB-EC"/>
</dbReference>
<organism evidence="3 4">
    <name type="scientific">Amorphus orientalis</name>
    <dbReference type="NCBI Taxonomy" id="649198"/>
    <lineage>
        <taxon>Bacteria</taxon>
        <taxon>Pseudomonadati</taxon>
        <taxon>Pseudomonadota</taxon>
        <taxon>Alphaproteobacteria</taxon>
        <taxon>Hyphomicrobiales</taxon>
        <taxon>Amorphaceae</taxon>
        <taxon>Amorphus</taxon>
    </lineage>
</organism>
<reference evidence="3" key="1">
    <citation type="submission" date="2023-07" db="EMBL/GenBank/DDBJ databases">
        <title>Genomic Encyclopedia of Type Strains, Phase IV (KMG-IV): sequencing the most valuable type-strain genomes for metagenomic binning, comparative biology and taxonomic classification.</title>
        <authorList>
            <person name="Goeker M."/>
        </authorList>
    </citation>
    <scope>NUCLEOTIDE SEQUENCE</scope>
    <source>
        <strain evidence="3">DSM 21202</strain>
    </source>
</reference>
<keyword evidence="3" id="KW-0012">Acyltransferase</keyword>
<sequence length="407" mass="43183">MAEKGDRDAVITGIGLVSPIADGIDAHVERLTGTAQVRPPVDAETYAPFPVHPLTEIDLSVQIPRRGDQRQMENWQRYGTYAAGLALTDAGIAGQTEYLERTSLIVAAGGGERDATVDGDIVEGWRDAKDPGAFLNERLGSDLRPTLFLAQLSNLLAGNISIVHHVTGSSRTFMGEELGGATSLETAWRQIRAGQNDLFLVGGAYNAVRYDMVVFLAMSGLLWAGADVPEVWHRTGQDGGMVMGSVGAFLVLESRSHAEARGARIHARLDDVVTDRGARDGSDRYHARIDRQIARLDAAVGETSLGILSGTSGVPDALAREREMLEAIAAKRPTFLRGTGTVTGHAMEAQMPAGVGLAAAALSNRTFYQPFGDPAIEAAASEAPEKIAVTGWGAWRGESLAVLSADS</sequence>
<dbReference type="NCBIfam" id="NF005084">
    <property type="entry name" value="PRK06519.1"/>
    <property type="match status" value="1"/>
</dbReference>
<dbReference type="PANTHER" id="PTHR11712:SF336">
    <property type="entry name" value="3-OXOACYL-[ACYL-CARRIER-PROTEIN] SYNTHASE, MITOCHONDRIAL"/>
    <property type="match status" value="1"/>
</dbReference>
<keyword evidence="1 3" id="KW-0808">Transferase</keyword>
<comment type="caution">
    <text evidence="3">The sequence shown here is derived from an EMBL/GenBank/DDBJ whole genome shotgun (WGS) entry which is preliminary data.</text>
</comment>
<dbReference type="AlphaFoldDB" id="A0AAE3VRU3"/>
<evidence type="ECO:0000256" key="1">
    <source>
        <dbReference type="ARBA" id="ARBA00022679"/>
    </source>
</evidence>
<dbReference type="Gene3D" id="3.40.47.10">
    <property type="match status" value="1"/>
</dbReference>
<dbReference type="SUPFAM" id="SSF53901">
    <property type="entry name" value="Thiolase-like"/>
    <property type="match status" value="2"/>
</dbReference>
<dbReference type="PANTHER" id="PTHR11712">
    <property type="entry name" value="POLYKETIDE SYNTHASE-RELATED"/>
    <property type="match status" value="1"/>
</dbReference>
<dbReference type="InterPro" id="IPR014030">
    <property type="entry name" value="Ketoacyl_synth_N"/>
</dbReference>
<protein>
    <submittedName>
        <fullName evidence="3">3-oxoacyl-[acyl-carrier-protein] synthase II</fullName>
        <ecNumber evidence="3">2.3.1.179</ecNumber>
    </submittedName>
</protein>
<feature type="domain" description="Beta-ketoacyl synthase-like N-terminal" evidence="2">
    <location>
        <begin position="10"/>
        <end position="258"/>
    </location>
</feature>
<evidence type="ECO:0000259" key="2">
    <source>
        <dbReference type="Pfam" id="PF00109"/>
    </source>
</evidence>
<evidence type="ECO:0000313" key="3">
    <source>
        <dbReference type="EMBL" id="MDQ0316506.1"/>
    </source>
</evidence>
<accession>A0AAE3VRU3</accession>
<dbReference type="EC" id="2.3.1.179" evidence="3"/>
<keyword evidence="4" id="KW-1185">Reference proteome</keyword>
<dbReference type="Pfam" id="PF00109">
    <property type="entry name" value="ketoacyl-synt"/>
    <property type="match status" value="1"/>
</dbReference>
<dbReference type="Proteomes" id="UP001229244">
    <property type="component" value="Unassembled WGS sequence"/>
</dbReference>
<name>A0AAE3VRU3_9HYPH</name>
<proteinExistence type="predicted"/>
<evidence type="ECO:0000313" key="4">
    <source>
        <dbReference type="Proteomes" id="UP001229244"/>
    </source>
</evidence>
<dbReference type="RefSeq" id="WP_306886391.1">
    <property type="nucleotide sequence ID" value="NZ_JAUSUL010000003.1"/>
</dbReference>